<dbReference type="InterPro" id="IPR001841">
    <property type="entry name" value="Znf_RING"/>
</dbReference>
<gene>
    <name evidence="7" type="ORF">JXQ802_LOCUS7171</name>
</gene>
<evidence type="ECO:0000256" key="2">
    <source>
        <dbReference type="ARBA" id="ARBA00022723"/>
    </source>
</evidence>
<evidence type="ECO:0000256" key="5">
    <source>
        <dbReference type="PROSITE-ProRule" id="PRU00175"/>
    </source>
</evidence>
<dbReference type="EMBL" id="CAJNOL010000118">
    <property type="protein sequence ID" value="CAF0860676.1"/>
    <property type="molecule type" value="Genomic_DNA"/>
</dbReference>
<dbReference type="SUPFAM" id="SSF57924">
    <property type="entry name" value="Inhibitor of apoptosis (IAP) repeat"/>
    <property type="match status" value="2"/>
</dbReference>
<evidence type="ECO:0000256" key="1">
    <source>
        <dbReference type="ARBA" id="ARBA00006672"/>
    </source>
</evidence>
<dbReference type="InterPro" id="IPR050784">
    <property type="entry name" value="IAP"/>
</dbReference>
<dbReference type="Gene3D" id="3.30.40.10">
    <property type="entry name" value="Zinc/RING finger domain, C3HC4 (zinc finger)"/>
    <property type="match status" value="1"/>
</dbReference>
<evidence type="ECO:0000313" key="8">
    <source>
        <dbReference type="Proteomes" id="UP000663870"/>
    </source>
</evidence>
<dbReference type="CDD" id="cd00022">
    <property type="entry name" value="BIR"/>
    <property type="match status" value="2"/>
</dbReference>
<dbReference type="Pfam" id="PF00653">
    <property type="entry name" value="BIR"/>
    <property type="match status" value="2"/>
</dbReference>
<evidence type="ECO:0000256" key="3">
    <source>
        <dbReference type="ARBA" id="ARBA00022771"/>
    </source>
</evidence>
<keyword evidence="4" id="KW-0862">Zinc</keyword>
<dbReference type="Pfam" id="PF13920">
    <property type="entry name" value="zf-C3HC4_3"/>
    <property type="match status" value="1"/>
</dbReference>
<protein>
    <recommendedName>
        <fullName evidence="6">RING-type domain-containing protein</fullName>
    </recommendedName>
</protein>
<accession>A0A813WYN2</accession>
<evidence type="ECO:0000313" key="7">
    <source>
        <dbReference type="EMBL" id="CAF0860676.1"/>
    </source>
</evidence>
<proteinExistence type="inferred from homology"/>
<organism evidence="7 8">
    <name type="scientific">Rotaria sordida</name>
    <dbReference type="NCBI Taxonomy" id="392033"/>
    <lineage>
        <taxon>Eukaryota</taxon>
        <taxon>Metazoa</taxon>
        <taxon>Spiralia</taxon>
        <taxon>Gnathifera</taxon>
        <taxon>Rotifera</taxon>
        <taxon>Eurotatoria</taxon>
        <taxon>Bdelloidea</taxon>
        <taxon>Philodinida</taxon>
        <taxon>Philodinidae</taxon>
        <taxon>Rotaria</taxon>
    </lineage>
</organism>
<name>A0A813WYN2_9BILA</name>
<dbReference type="PROSITE" id="PS50089">
    <property type="entry name" value="ZF_RING_2"/>
    <property type="match status" value="1"/>
</dbReference>
<dbReference type="Proteomes" id="UP000663870">
    <property type="component" value="Unassembled WGS sequence"/>
</dbReference>
<dbReference type="PANTHER" id="PTHR10044">
    <property type="entry name" value="INHIBITOR OF APOPTOSIS"/>
    <property type="match status" value="1"/>
</dbReference>
<dbReference type="PROSITE" id="PS50143">
    <property type="entry name" value="BIR_REPEAT_2"/>
    <property type="match status" value="2"/>
</dbReference>
<dbReference type="AlphaFoldDB" id="A0A813WYN2"/>
<evidence type="ECO:0000259" key="6">
    <source>
        <dbReference type="PROSITE" id="PS50089"/>
    </source>
</evidence>
<dbReference type="SMART" id="SM00238">
    <property type="entry name" value="BIR"/>
    <property type="match status" value="2"/>
</dbReference>
<dbReference type="InterPro" id="IPR001370">
    <property type="entry name" value="BIR_rpt"/>
</dbReference>
<evidence type="ECO:0000256" key="4">
    <source>
        <dbReference type="ARBA" id="ARBA00022833"/>
    </source>
</evidence>
<keyword evidence="8" id="KW-1185">Reference proteome</keyword>
<keyword evidence="3 5" id="KW-0863">Zinc-finger</keyword>
<sequence length="354" mass="41066">MISNGTFTKKRHSLNEIDFIQTARLRSYSNWPHFIPSCEVMSSNGWFYCNISDRVICIYCKTIYHKWRNTDDPYEVHARLAPKCPFVLSIPSPSNELPPLITHNLQGNFQPRHTTMCEISRRQETFNNNTWTQISLNVNNLTEAGFFYSGVGSTVTCFYCGGSLHKWGINDNPKIEHARWFPNCLYAKHLCGDYLHAKIQMKKKQLIIEKNNIDKENLMRLVNARLDLPITQRLCTQYRPSIIKRCFEQQWKINHDDFSSDDDLIMACFILQKQYDACQENSNNLIIPSQSQISISSLKTSKIKLEECSVCLTQERQLVCMPCGHLCTCVPCGYSLRSCPICRQQIQSFVRIYS</sequence>
<keyword evidence="2" id="KW-0479">Metal-binding</keyword>
<reference evidence="7" key="1">
    <citation type="submission" date="2021-02" db="EMBL/GenBank/DDBJ databases">
        <authorList>
            <person name="Nowell W R."/>
        </authorList>
    </citation>
    <scope>NUCLEOTIDE SEQUENCE</scope>
</reference>
<dbReference type="FunFam" id="1.10.1170.10:FF:000002">
    <property type="entry name" value="Baculoviral IAP repeat containing 7"/>
    <property type="match status" value="1"/>
</dbReference>
<dbReference type="InterPro" id="IPR013083">
    <property type="entry name" value="Znf_RING/FYVE/PHD"/>
</dbReference>
<dbReference type="Gene3D" id="1.10.1170.10">
    <property type="entry name" value="Inhibitor Of Apoptosis Protein (2mihbC-IAP-1), Chain A"/>
    <property type="match status" value="2"/>
</dbReference>
<comment type="caution">
    <text evidence="7">The sequence shown here is derived from an EMBL/GenBank/DDBJ whole genome shotgun (WGS) entry which is preliminary data.</text>
</comment>
<feature type="domain" description="RING-type" evidence="6">
    <location>
        <begin position="308"/>
        <end position="343"/>
    </location>
</feature>
<comment type="similarity">
    <text evidence="1">Belongs to the IAP family.</text>
</comment>
<dbReference type="GO" id="GO:0008270">
    <property type="term" value="F:zinc ion binding"/>
    <property type="evidence" value="ECO:0007669"/>
    <property type="project" value="UniProtKB-KW"/>
</dbReference>